<dbReference type="PANTHER" id="PTHR47216:SF4">
    <property type="entry name" value="OS01G0859400 PROTEIN"/>
    <property type="match status" value="1"/>
</dbReference>
<keyword evidence="6" id="KW-1185">Reference proteome</keyword>
<accession>A0A517RAI6</accession>
<dbReference type="PANTHER" id="PTHR47216">
    <property type="match status" value="1"/>
</dbReference>
<dbReference type="RefSeq" id="WP_145211621.1">
    <property type="nucleotide sequence ID" value="NZ_CP036269.1"/>
</dbReference>
<reference evidence="5 6" key="1">
    <citation type="submission" date="2019-02" db="EMBL/GenBank/DDBJ databases">
        <title>Deep-cultivation of Planctomycetes and their phenomic and genomic characterization uncovers novel biology.</title>
        <authorList>
            <person name="Wiegand S."/>
            <person name="Jogler M."/>
            <person name="Boedeker C."/>
            <person name="Pinto D."/>
            <person name="Vollmers J."/>
            <person name="Rivas-Marin E."/>
            <person name="Kohn T."/>
            <person name="Peeters S.H."/>
            <person name="Heuer A."/>
            <person name="Rast P."/>
            <person name="Oberbeckmann S."/>
            <person name="Bunk B."/>
            <person name="Jeske O."/>
            <person name="Meyerdierks A."/>
            <person name="Storesund J.E."/>
            <person name="Kallscheuer N."/>
            <person name="Luecker S."/>
            <person name="Lage O.M."/>
            <person name="Pohl T."/>
            <person name="Merkel B.J."/>
            <person name="Hornburger P."/>
            <person name="Mueller R.-W."/>
            <person name="Bruemmer F."/>
            <person name="Labrenz M."/>
            <person name="Spormann A.M."/>
            <person name="Op den Camp H."/>
            <person name="Overmann J."/>
            <person name="Amann R."/>
            <person name="Jetten M.S.M."/>
            <person name="Mascher T."/>
            <person name="Medema M.H."/>
            <person name="Devos D.P."/>
            <person name="Kaster A.-K."/>
            <person name="Ovreas L."/>
            <person name="Rohde M."/>
            <person name="Galperin M.Y."/>
            <person name="Jogler C."/>
        </authorList>
    </citation>
    <scope>NUCLEOTIDE SEQUENCE [LARGE SCALE GENOMIC DNA]</scope>
    <source>
        <strain evidence="5 6">Pan241w</strain>
    </source>
</reference>
<sequence>MNFGYLILAIAFLLTAAAVIHQGWWWLLLWPAFSFALVAAGYLVLGTRVFGKTGQGTIAPLNRVLLFPYLFYLNGVWHVLRRLRSEPAVNQLSETLFISRRLFSDELPEQIEHVIDLTCEFNEPAKLRKRNYLSCPILDRGVPALHELQSWIPQIAALKGTILIHCAEGHGRTGLFTAALLIYQGHAESPDAALDYIQSRRPEVRLSGAQKRLLREFCDSG</sequence>
<dbReference type="InterPro" id="IPR020422">
    <property type="entry name" value="TYR_PHOSPHATASE_DUAL_dom"/>
</dbReference>
<dbReference type="OrthoDB" id="194849at2"/>
<evidence type="ECO:0000256" key="1">
    <source>
        <dbReference type="ARBA" id="ARBA00022801"/>
    </source>
</evidence>
<protein>
    <recommendedName>
        <fullName evidence="4">Tyrosine specific protein phosphatases domain-containing protein</fullName>
    </recommendedName>
</protein>
<evidence type="ECO:0000256" key="3">
    <source>
        <dbReference type="SAM" id="Phobius"/>
    </source>
</evidence>
<dbReference type="PROSITE" id="PS50056">
    <property type="entry name" value="TYR_PHOSPHATASE_2"/>
    <property type="match status" value="1"/>
</dbReference>
<dbReference type="InterPro" id="IPR000340">
    <property type="entry name" value="Dual-sp_phosphatase_cat-dom"/>
</dbReference>
<dbReference type="PROSITE" id="PS00383">
    <property type="entry name" value="TYR_PHOSPHATASE_1"/>
    <property type="match status" value="1"/>
</dbReference>
<dbReference type="EMBL" id="CP036269">
    <property type="protein sequence ID" value="QDT40907.1"/>
    <property type="molecule type" value="Genomic_DNA"/>
</dbReference>
<keyword evidence="1" id="KW-0378">Hydrolase</keyword>
<feature type="transmembrane region" description="Helical" evidence="3">
    <location>
        <begin position="28"/>
        <end position="51"/>
    </location>
</feature>
<feature type="domain" description="Tyrosine specific protein phosphatases" evidence="4">
    <location>
        <begin position="149"/>
        <end position="212"/>
    </location>
</feature>
<evidence type="ECO:0000259" key="4">
    <source>
        <dbReference type="PROSITE" id="PS50056"/>
    </source>
</evidence>
<evidence type="ECO:0000313" key="6">
    <source>
        <dbReference type="Proteomes" id="UP000317171"/>
    </source>
</evidence>
<dbReference type="SUPFAM" id="SSF52799">
    <property type="entry name" value="(Phosphotyrosine protein) phosphatases II"/>
    <property type="match status" value="1"/>
</dbReference>
<dbReference type="InterPro" id="IPR016130">
    <property type="entry name" value="Tyr_Pase_AS"/>
</dbReference>
<dbReference type="InterPro" id="IPR029021">
    <property type="entry name" value="Prot-tyrosine_phosphatase-like"/>
</dbReference>
<keyword evidence="3" id="KW-0812">Transmembrane</keyword>
<dbReference type="InterPro" id="IPR000387">
    <property type="entry name" value="Tyr_Pase_dom"/>
</dbReference>
<name>A0A517RAI6_9PLAN</name>
<dbReference type="AlphaFoldDB" id="A0A517RAI6"/>
<keyword evidence="2" id="KW-0904">Protein phosphatase</keyword>
<feature type="transmembrane region" description="Helical" evidence="3">
    <location>
        <begin position="63"/>
        <end position="80"/>
    </location>
</feature>
<keyword evidence="3" id="KW-1133">Transmembrane helix</keyword>
<organism evidence="5 6">
    <name type="scientific">Gimesia alba</name>
    <dbReference type="NCBI Taxonomy" id="2527973"/>
    <lineage>
        <taxon>Bacteria</taxon>
        <taxon>Pseudomonadati</taxon>
        <taxon>Planctomycetota</taxon>
        <taxon>Planctomycetia</taxon>
        <taxon>Planctomycetales</taxon>
        <taxon>Planctomycetaceae</taxon>
        <taxon>Gimesia</taxon>
    </lineage>
</organism>
<dbReference type="SMART" id="SM00195">
    <property type="entry name" value="DSPc"/>
    <property type="match status" value="1"/>
</dbReference>
<dbReference type="Pfam" id="PF00782">
    <property type="entry name" value="DSPc"/>
    <property type="match status" value="1"/>
</dbReference>
<dbReference type="GO" id="GO:0004721">
    <property type="term" value="F:phosphoprotein phosphatase activity"/>
    <property type="evidence" value="ECO:0007669"/>
    <property type="project" value="UniProtKB-KW"/>
</dbReference>
<proteinExistence type="predicted"/>
<dbReference type="KEGG" id="gaz:Pan241w_09660"/>
<evidence type="ECO:0000256" key="2">
    <source>
        <dbReference type="ARBA" id="ARBA00022912"/>
    </source>
</evidence>
<keyword evidence="3" id="KW-0472">Membrane</keyword>
<dbReference type="Proteomes" id="UP000317171">
    <property type="component" value="Chromosome"/>
</dbReference>
<evidence type="ECO:0000313" key="5">
    <source>
        <dbReference type="EMBL" id="QDT40907.1"/>
    </source>
</evidence>
<dbReference type="Gene3D" id="3.90.190.10">
    <property type="entry name" value="Protein tyrosine phosphatase superfamily"/>
    <property type="match status" value="1"/>
</dbReference>
<gene>
    <name evidence="5" type="ORF">Pan241w_09660</name>
</gene>